<protein>
    <submittedName>
        <fullName evidence="1">Uncharacterized protein</fullName>
    </submittedName>
</protein>
<dbReference type="EMBL" id="NKCL01000044">
    <property type="protein sequence ID" value="RSL86264.1"/>
    <property type="molecule type" value="Genomic_DNA"/>
</dbReference>
<evidence type="ECO:0000313" key="1">
    <source>
        <dbReference type="EMBL" id="RSL86264.1"/>
    </source>
</evidence>
<reference evidence="1 2" key="1">
    <citation type="submission" date="2017-06" db="EMBL/GenBank/DDBJ databases">
        <title>Comparative genomic analysis of Ambrosia Fusariam Clade fungi.</title>
        <authorList>
            <person name="Stajich J.E."/>
            <person name="Carrillo J."/>
            <person name="Kijimoto T."/>
            <person name="Eskalen A."/>
            <person name="O'Donnell K."/>
            <person name="Kasson M."/>
        </authorList>
    </citation>
    <scope>NUCLEOTIDE SEQUENCE [LARGE SCALE GENOMIC DNA]</scope>
    <source>
        <strain evidence="1 2">NRRL62606</strain>
    </source>
</reference>
<sequence length="101" mass="11208">MKFYTASYWFFVNGIMAMPWSSGRASEDITLRIQVSQSPSHHAKVSTPKGALNPESFDICWLVCWPSVPTCPDGWYSNNMGTGDEPCWTCCKAPAVGNLQL</sequence>
<name>A0A428S937_9HYPO</name>
<gene>
    <name evidence="1" type="ORF">CEP51_002913</name>
</gene>
<dbReference type="Proteomes" id="UP000287972">
    <property type="component" value="Unassembled WGS sequence"/>
</dbReference>
<evidence type="ECO:0000313" key="2">
    <source>
        <dbReference type="Proteomes" id="UP000287972"/>
    </source>
</evidence>
<organism evidence="1 2">
    <name type="scientific">Fusarium floridanum</name>
    <dbReference type="NCBI Taxonomy" id="1325733"/>
    <lineage>
        <taxon>Eukaryota</taxon>
        <taxon>Fungi</taxon>
        <taxon>Dikarya</taxon>
        <taxon>Ascomycota</taxon>
        <taxon>Pezizomycotina</taxon>
        <taxon>Sordariomycetes</taxon>
        <taxon>Hypocreomycetidae</taxon>
        <taxon>Hypocreales</taxon>
        <taxon>Nectriaceae</taxon>
        <taxon>Fusarium</taxon>
        <taxon>Fusarium solani species complex</taxon>
    </lineage>
</organism>
<dbReference type="AlphaFoldDB" id="A0A428S937"/>
<keyword evidence="2" id="KW-1185">Reference proteome</keyword>
<comment type="caution">
    <text evidence="1">The sequence shown here is derived from an EMBL/GenBank/DDBJ whole genome shotgun (WGS) entry which is preliminary data.</text>
</comment>
<accession>A0A428S937</accession>
<proteinExistence type="predicted"/>